<dbReference type="Proteomes" id="UP001152484">
    <property type="component" value="Unassembled WGS sequence"/>
</dbReference>
<evidence type="ECO:0000313" key="2">
    <source>
        <dbReference type="Proteomes" id="UP001152484"/>
    </source>
</evidence>
<evidence type="ECO:0000313" key="1">
    <source>
        <dbReference type="EMBL" id="CAH9086645.1"/>
    </source>
</evidence>
<proteinExistence type="predicted"/>
<organism evidence="1 2">
    <name type="scientific">Cuscuta europaea</name>
    <name type="common">European dodder</name>
    <dbReference type="NCBI Taxonomy" id="41803"/>
    <lineage>
        <taxon>Eukaryota</taxon>
        <taxon>Viridiplantae</taxon>
        <taxon>Streptophyta</taxon>
        <taxon>Embryophyta</taxon>
        <taxon>Tracheophyta</taxon>
        <taxon>Spermatophyta</taxon>
        <taxon>Magnoliopsida</taxon>
        <taxon>eudicotyledons</taxon>
        <taxon>Gunneridae</taxon>
        <taxon>Pentapetalae</taxon>
        <taxon>asterids</taxon>
        <taxon>lamiids</taxon>
        <taxon>Solanales</taxon>
        <taxon>Convolvulaceae</taxon>
        <taxon>Cuscuteae</taxon>
        <taxon>Cuscuta</taxon>
        <taxon>Cuscuta subgen. Cuscuta</taxon>
    </lineage>
</organism>
<dbReference type="AlphaFoldDB" id="A0A9P1E834"/>
<comment type="caution">
    <text evidence="1">The sequence shown here is derived from an EMBL/GenBank/DDBJ whole genome shotgun (WGS) entry which is preliminary data.</text>
</comment>
<accession>A0A9P1E834</accession>
<keyword evidence="2" id="KW-1185">Reference proteome</keyword>
<reference evidence="1" key="1">
    <citation type="submission" date="2022-07" db="EMBL/GenBank/DDBJ databases">
        <authorList>
            <person name="Macas J."/>
            <person name="Novak P."/>
            <person name="Neumann P."/>
        </authorList>
    </citation>
    <scope>NUCLEOTIDE SEQUENCE</scope>
</reference>
<dbReference type="EMBL" id="CAMAPE010000019">
    <property type="protein sequence ID" value="CAH9086645.1"/>
    <property type="molecule type" value="Genomic_DNA"/>
</dbReference>
<sequence>MTTSTLPMASMLPSSSPSTLSLRRRCFSVLCSFNSSRRSANISLPPVNPGDPLLTKLASVAARNPEALYSRTVILPIDFFKYLKGIVERSDSYNGYERDEPPPSFVNSKRLLNFNFLCRSSFQPSILCAHFSKSPEAWCSLS</sequence>
<gene>
    <name evidence="1" type="ORF">CEURO_LOCUS9713</name>
</gene>
<name>A0A9P1E834_CUSEU</name>
<protein>
    <submittedName>
        <fullName evidence="1">Uncharacterized protein</fullName>
    </submittedName>
</protein>